<dbReference type="RefSeq" id="WP_345537091.1">
    <property type="nucleotide sequence ID" value="NZ_BAABGJ010000012.1"/>
</dbReference>
<keyword evidence="3" id="KW-0520">NAD</keyword>
<evidence type="ECO:0000256" key="1">
    <source>
        <dbReference type="ARBA" id="ARBA00005854"/>
    </source>
</evidence>
<reference evidence="8" key="1">
    <citation type="journal article" date="2019" name="Int. J. Syst. Evol. Microbiol.">
        <title>The Global Catalogue of Microorganisms (GCM) 10K type strain sequencing project: providing services to taxonomists for standard genome sequencing and annotation.</title>
        <authorList>
            <consortium name="The Broad Institute Genomics Platform"/>
            <consortium name="The Broad Institute Genome Sequencing Center for Infectious Disease"/>
            <person name="Wu L."/>
            <person name="Ma J."/>
        </authorList>
    </citation>
    <scope>NUCLEOTIDE SEQUENCE [LARGE SCALE GENOMIC DNA]</scope>
    <source>
        <strain evidence="8">JCM 17804</strain>
    </source>
</reference>
<evidence type="ECO:0000259" key="5">
    <source>
        <dbReference type="Pfam" id="PF00389"/>
    </source>
</evidence>
<dbReference type="Pfam" id="PF00389">
    <property type="entry name" value="2-Hacid_dh"/>
    <property type="match status" value="1"/>
</dbReference>
<dbReference type="PROSITE" id="PS00671">
    <property type="entry name" value="D_2_HYDROXYACID_DH_3"/>
    <property type="match status" value="1"/>
</dbReference>
<comment type="caution">
    <text evidence="7">The sequence shown here is derived from an EMBL/GenBank/DDBJ whole genome shotgun (WGS) entry which is preliminary data.</text>
</comment>
<dbReference type="InterPro" id="IPR029753">
    <property type="entry name" value="D-isomer_DH_CS"/>
</dbReference>
<dbReference type="InterPro" id="IPR036291">
    <property type="entry name" value="NAD(P)-bd_dom_sf"/>
</dbReference>
<dbReference type="SUPFAM" id="SSF52283">
    <property type="entry name" value="Formate/glycerate dehydrogenase catalytic domain-like"/>
    <property type="match status" value="1"/>
</dbReference>
<dbReference type="InterPro" id="IPR006139">
    <property type="entry name" value="D-isomer_2_OHA_DH_cat_dom"/>
</dbReference>
<feature type="domain" description="D-isomer specific 2-hydroxyacid dehydrogenase NAD-binding" evidence="6">
    <location>
        <begin position="110"/>
        <end position="281"/>
    </location>
</feature>
<dbReference type="InterPro" id="IPR050857">
    <property type="entry name" value="D-2-hydroxyacid_DH"/>
</dbReference>
<dbReference type="Pfam" id="PF02826">
    <property type="entry name" value="2-Hacid_dh_C"/>
    <property type="match status" value="1"/>
</dbReference>
<protein>
    <submittedName>
        <fullName evidence="7">Hydroxyacid dehydrogenase</fullName>
    </submittedName>
</protein>
<dbReference type="Proteomes" id="UP001500975">
    <property type="component" value="Unassembled WGS sequence"/>
</dbReference>
<evidence type="ECO:0000313" key="7">
    <source>
        <dbReference type="EMBL" id="GAA4337852.1"/>
    </source>
</evidence>
<dbReference type="Gene3D" id="3.40.50.720">
    <property type="entry name" value="NAD(P)-binding Rossmann-like Domain"/>
    <property type="match status" value="2"/>
</dbReference>
<evidence type="ECO:0000256" key="4">
    <source>
        <dbReference type="RuleBase" id="RU003719"/>
    </source>
</evidence>
<accession>A0ABP8HDP7</accession>
<evidence type="ECO:0000256" key="2">
    <source>
        <dbReference type="ARBA" id="ARBA00023002"/>
    </source>
</evidence>
<evidence type="ECO:0000256" key="3">
    <source>
        <dbReference type="ARBA" id="ARBA00023027"/>
    </source>
</evidence>
<dbReference type="SUPFAM" id="SSF51735">
    <property type="entry name" value="NAD(P)-binding Rossmann-fold domains"/>
    <property type="match status" value="1"/>
</dbReference>
<comment type="similarity">
    <text evidence="1 4">Belongs to the D-isomer specific 2-hydroxyacid dehydrogenase family.</text>
</comment>
<organism evidence="7 8">
    <name type="scientific">Variovorax defluvii</name>
    <dbReference type="NCBI Taxonomy" id="913761"/>
    <lineage>
        <taxon>Bacteria</taxon>
        <taxon>Pseudomonadati</taxon>
        <taxon>Pseudomonadota</taxon>
        <taxon>Betaproteobacteria</taxon>
        <taxon>Burkholderiales</taxon>
        <taxon>Comamonadaceae</taxon>
        <taxon>Variovorax</taxon>
    </lineage>
</organism>
<evidence type="ECO:0000313" key="8">
    <source>
        <dbReference type="Proteomes" id="UP001500975"/>
    </source>
</evidence>
<dbReference type="InterPro" id="IPR006140">
    <property type="entry name" value="D-isomer_DH_NAD-bd"/>
</dbReference>
<feature type="domain" description="D-isomer specific 2-hydroxyacid dehydrogenase catalytic" evidence="5">
    <location>
        <begin position="8"/>
        <end position="307"/>
    </location>
</feature>
<proteinExistence type="inferred from homology"/>
<dbReference type="EMBL" id="BAABGJ010000012">
    <property type="protein sequence ID" value="GAA4337852.1"/>
    <property type="molecule type" value="Genomic_DNA"/>
</dbReference>
<dbReference type="PANTHER" id="PTHR42789:SF1">
    <property type="entry name" value="D-ISOMER SPECIFIC 2-HYDROXYACID DEHYDROGENASE FAMILY PROTEIN (AFU_ORTHOLOGUE AFUA_6G10090)"/>
    <property type="match status" value="1"/>
</dbReference>
<dbReference type="PANTHER" id="PTHR42789">
    <property type="entry name" value="D-ISOMER SPECIFIC 2-HYDROXYACID DEHYDROGENASE FAMILY PROTEIN (AFU_ORTHOLOGUE AFUA_6G10090)"/>
    <property type="match status" value="1"/>
</dbReference>
<gene>
    <name evidence="7" type="ORF">GCM10023165_16160</name>
</gene>
<keyword evidence="2 4" id="KW-0560">Oxidoreductase</keyword>
<keyword evidence="8" id="KW-1185">Reference proteome</keyword>
<evidence type="ECO:0000259" key="6">
    <source>
        <dbReference type="Pfam" id="PF02826"/>
    </source>
</evidence>
<name>A0ABP8HDP7_9BURK</name>
<dbReference type="PROSITE" id="PS00670">
    <property type="entry name" value="D_2_HYDROXYACID_DH_2"/>
    <property type="match status" value="1"/>
</dbReference>
<sequence>MNMETILVTGADLAPPALKLLSNFELIFAGKAPTEDDVIALCKRHNPIGVIVRYGKFARAAMEAAPALRVISRHGAGVDVIDLDAARALGIDVRAAVGVNAAAVAEHAAALLLASAKSTVKLDERMREGHWDKSTHKSQELGGKTVGLVGLGAIGRRFARIADAMDMKVIGFDPGARDLPDYVEKVSLGDIWTRSDVISLHCPLTDSNRMMINADVLAKCKRGVMLVNTARGGLVDEDALLDALRSGQVFAAGLDSFAQEPLAADHPFLKEANVVLSPHVGGVSVETYVNLGLTAANNLLSMLATARQQFQSSIPQTKRRTKGSS</sequence>